<dbReference type="Gene3D" id="3.20.20.190">
    <property type="entry name" value="Phosphatidylinositol (PI) phosphodiesterase"/>
    <property type="match status" value="1"/>
</dbReference>
<name>A0A1Y2I2Z1_9FUNG</name>
<keyword evidence="2" id="KW-1185">Reference proteome</keyword>
<dbReference type="InterPro" id="IPR017946">
    <property type="entry name" value="PLC-like_Pdiesterase_TIM-brl"/>
</dbReference>
<feature type="non-terminal residue" evidence="1">
    <location>
        <position position="1"/>
    </location>
</feature>
<accession>A0A1Y2I2Z1</accession>
<evidence type="ECO:0000313" key="2">
    <source>
        <dbReference type="Proteomes" id="UP000193411"/>
    </source>
</evidence>
<dbReference type="AlphaFoldDB" id="A0A1Y2I2Z1"/>
<dbReference type="PANTHER" id="PTHR13593:SF140">
    <property type="entry name" value="PLC-LIKE PHOSPHODIESTERASE"/>
    <property type="match status" value="1"/>
</dbReference>
<dbReference type="Pfam" id="PF26146">
    <property type="entry name" value="PI-PLC_X"/>
    <property type="match status" value="1"/>
</dbReference>
<proteinExistence type="predicted"/>
<reference evidence="1 2" key="1">
    <citation type="submission" date="2016-07" db="EMBL/GenBank/DDBJ databases">
        <title>Pervasive Adenine N6-methylation of Active Genes in Fungi.</title>
        <authorList>
            <consortium name="DOE Joint Genome Institute"/>
            <person name="Mondo S.J."/>
            <person name="Dannebaum R.O."/>
            <person name="Kuo R.C."/>
            <person name="Labutti K."/>
            <person name="Haridas S."/>
            <person name="Kuo A."/>
            <person name="Salamov A."/>
            <person name="Ahrendt S.R."/>
            <person name="Lipzen A."/>
            <person name="Sullivan W."/>
            <person name="Andreopoulos W.B."/>
            <person name="Clum A."/>
            <person name="Lindquist E."/>
            <person name="Daum C."/>
            <person name="Ramamoorthy G.K."/>
            <person name="Gryganskyi A."/>
            <person name="Culley D."/>
            <person name="Magnuson J.K."/>
            <person name="James T.Y."/>
            <person name="O'Malley M.A."/>
            <person name="Stajich J.E."/>
            <person name="Spatafora J.W."/>
            <person name="Visel A."/>
            <person name="Grigoriev I.V."/>
        </authorList>
    </citation>
    <scope>NUCLEOTIDE SEQUENCE [LARGE SCALE GENOMIC DNA]</scope>
    <source>
        <strain evidence="1 2">PL171</strain>
    </source>
</reference>
<protein>
    <submittedName>
        <fullName evidence="1">PLC-like phosphodiesterase</fullName>
    </submittedName>
</protein>
<gene>
    <name evidence="1" type="ORF">BCR44DRAFT_37649</name>
</gene>
<dbReference type="STRING" id="765915.A0A1Y2I2Z1"/>
<comment type="caution">
    <text evidence="1">The sequence shown here is derived from an EMBL/GenBank/DDBJ whole genome shotgun (WGS) entry which is preliminary data.</text>
</comment>
<dbReference type="EMBL" id="MCFL01000003">
    <property type="protein sequence ID" value="ORZ40584.1"/>
    <property type="molecule type" value="Genomic_DNA"/>
</dbReference>
<dbReference type="Proteomes" id="UP000193411">
    <property type="component" value="Unassembled WGS sequence"/>
</dbReference>
<dbReference type="GO" id="GO:0006629">
    <property type="term" value="P:lipid metabolic process"/>
    <property type="evidence" value="ECO:0007669"/>
    <property type="project" value="InterPro"/>
</dbReference>
<dbReference type="SUPFAM" id="SSF51695">
    <property type="entry name" value="PLC-like phosphodiesterases"/>
    <property type="match status" value="1"/>
</dbReference>
<evidence type="ECO:0000313" key="1">
    <source>
        <dbReference type="EMBL" id="ORZ40584.1"/>
    </source>
</evidence>
<organism evidence="1 2">
    <name type="scientific">Catenaria anguillulae PL171</name>
    <dbReference type="NCBI Taxonomy" id="765915"/>
    <lineage>
        <taxon>Eukaryota</taxon>
        <taxon>Fungi</taxon>
        <taxon>Fungi incertae sedis</taxon>
        <taxon>Blastocladiomycota</taxon>
        <taxon>Blastocladiomycetes</taxon>
        <taxon>Blastocladiales</taxon>
        <taxon>Catenariaceae</taxon>
        <taxon>Catenaria</taxon>
    </lineage>
</organism>
<dbReference type="GO" id="GO:0008081">
    <property type="term" value="F:phosphoric diester hydrolase activity"/>
    <property type="evidence" value="ECO:0007669"/>
    <property type="project" value="InterPro"/>
</dbReference>
<dbReference type="InterPro" id="IPR051057">
    <property type="entry name" value="PI-PLC_domain"/>
</dbReference>
<dbReference type="PANTHER" id="PTHR13593">
    <property type="match status" value="1"/>
</dbReference>
<dbReference type="OrthoDB" id="7984201at2759"/>
<sequence length="305" mass="33748">TNPAATQFTGLTTQLNYGIRLLNLDIHWETKNGRRELYLCHGKCWILNRGRAADMLREVTTFMNANPREVVTIVFENAAGANAAEIEAVFREAGLLDRLYSQPASSPTWPTLGELIDRNKRLIVFAPGLPSIPAGQPQPLIMNQFDYVSETPYALRSEADWNCALDRPGGQARPLVLVNHWIYGKVLFIPIDVPSANNAKWVNKADKIRGHLNKCQSVRGQRVNYVLVDFYEYGDLTEVVAGLNGVPYVAKPRPETKWRPLADGDAATIMAAPEVQALARLAKENDGKPISLDALDRGATVGITE</sequence>